<evidence type="ECO:0000256" key="2">
    <source>
        <dbReference type="ARBA" id="ARBA00012438"/>
    </source>
</evidence>
<dbReference type="AlphaFoldDB" id="A0A9X1FN85"/>
<feature type="transmembrane region" description="Helical" evidence="7">
    <location>
        <begin position="6"/>
        <end position="28"/>
    </location>
</feature>
<dbReference type="InterPro" id="IPR050482">
    <property type="entry name" value="Sensor_HK_TwoCompSys"/>
</dbReference>
<dbReference type="InterPro" id="IPR019734">
    <property type="entry name" value="TPR_rpt"/>
</dbReference>
<dbReference type="PROSITE" id="PS50005">
    <property type="entry name" value="TPR"/>
    <property type="match status" value="1"/>
</dbReference>
<reference evidence="8" key="1">
    <citation type="submission" date="2021-07" db="EMBL/GenBank/DDBJ databases">
        <title>Aureisphaera sp. CAU 1614 isolated from sea sediment.</title>
        <authorList>
            <person name="Kim W."/>
        </authorList>
    </citation>
    <scope>NUCLEOTIDE SEQUENCE</scope>
    <source>
        <strain evidence="8">CAU 1614</strain>
    </source>
</reference>
<accession>A0A9X1FN85</accession>
<protein>
    <recommendedName>
        <fullName evidence="2">histidine kinase</fullName>
        <ecNumber evidence="2">2.7.13.3</ecNumber>
    </recommendedName>
</protein>
<keyword evidence="7" id="KW-0812">Transmembrane</keyword>
<organism evidence="8 9">
    <name type="scientific">Halomarinibacterium sedimenti</name>
    <dbReference type="NCBI Taxonomy" id="2857106"/>
    <lineage>
        <taxon>Bacteria</taxon>
        <taxon>Pseudomonadati</taxon>
        <taxon>Bacteroidota</taxon>
        <taxon>Flavobacteriia</taxon>
        <taxon>Flavobacteriales</taxon>
        <taxon>Flavobacteriaceae</taxon>
        <taxon>Halomarinibacterium</taxon>
    </lineage>
</organism>
<dbReference type="Pfam" id="PF13181">
    <property type="entry name" value="TPR_8"/>
    <property type="match status" value="2"/>
</dbReference>
<comment type="caution">
    <text evidence="8">The sequence shown here is derived from an EMBL/GenBank/DDBJ whole genome shotgun (WGS) entry which is preliminary data.</text>
</comment>
<evidence type="ECO:0000256" key="7">
    <source>
        <dbReference type="SAM" id="Phobius"/>
    </source>
</evidence>
<dbReference type="Proteomes" id="UP001138686">
    <property type="component" value="Unassembled WGS sequence"/>
</dbReference>
<sequence>MKEPILSFPFLFNIILVIGLGFYSVGIAQEVDNSALYYQKIIKPKNGNDLVDGLQYFTESTEIKLAKNDTLGAIYALRMMSIANFELGSYYDAENNCARVLTLIDNNSKQDNLFENKVGIYNQLGRIYSELFNYDRAIEAYNSSLEFASNIGDSLTIINNKGNIYKRQGDYLNAKKQYTLAFEKINPALPENTKALILDNLGYVKTKLKESDGMTLMERAKDLRIKNSNLDGLYSSYKNFAISYLDNNNLEMAKEYAVLALESATKLNSPSYKKDALSLLIDINGDSLSQKFRSLSDSLAQEKQREENKNAALKYDYQKQKQLADASALQKEKEKRLKIIYQWAAILLILLGIFFYYMLRNRQRQKEQQQVYLTETRISKKVHDEVANEVYGVMTRIEHDKAKGKELLDSLEHIYHKTRDISKESNLIDYGHQFEEVIQDLVLTYQNEMVTIITKNEQTIDWDKMNSSKKIVLYRVLQELLTNMKKHSKASLVAISFQQKGNKIIVDYADNGKGSDLHKKGGLHNAENRIHSIGGKIKFETEIDKGFKAQIQL</sequence>
<keyword evidence="7" id="KW-0472">Membrane</keyword>
<gene>
    <name evidence="8" type="ORF">KXJ69_05505</name>
</gene>
<evidence type="ECO:0000256" key="1">
    <source>
        <dbReference type="ARBA" id="ARBA00000085"/>
    </source>
</evidence>
<evidence type="ECO:0000256" key="5">
    <source>
        <dbReference type="ARBA" id="ARBA00023012"/>
    </source>
</evidence>
<keyword evidence="7" id="KW-1133">Transmembrane helix</keyword>
<dbReference type="EC" id="2.7.13.3" evidence="2"/>
<dbReference type="RefSeq" id="WP_219051973.1">
    <property type="nucleotide sequence ID" value="NZ_JAHWDP010000002.1"/>
</dbReference>
<keyword evidence="5" id="KW-0902">Two-component regulatory system</keyword>
<dbReference type="PANTHER" id="PTHR24421:SF10">
    <property type="entry name" value="NITRATE_NITRITE SENSOR PROTEIN NARQ"/>
    <property type="match status" value="1"/>
</dbReference>
<dbReference type="GO" id="GO:0000160">
    <property type="term" value="P:phosphorelay signal transduction system"/>
    <property type="evidence" value="ECO:0007669"/>
    <property type="project" value="UniProtKB-KW"/>
</dbReference>
<feature type="transmembrane region" description="Helical" evidence="7">
    <location>
        <begin position="339"/>
        <end position="359"/>
    </location>
</feature>
<keyword evidence="3" id="KW-0808">Transferase</keyword>
<dbReference type="CDD" id="cd16917">
    <property type="entry name" value="HATPase_UhpB-NarQ-NarX-like"/>
    <property type="match status" value="1"/>
</dbReference>
<keyword evidence="4" id="KW-0418">Kinase</keyword>
<dbReference type="PANTHER" id="PTHR24421">
    <property type="entry name" value="NITRATE/NITRITE SENSOR PROTEIN NARX-RELATED"/>
    <property type="match status" value="1"/>
</dbReference>
<dbReference type="SMART" id="SM00028">
    <property type="entry name" value="TPR"/>
    <property type="match status" value="4"/>
</dbReference>
<evidence type="ECO:0000256" key="3">
    <source>
        <dbReference type="ARBA" id="ARBA00022679"/>
    </source>
</evidence>
<evidence type="ECO:0000313" key="9">
    <source>
        <dbReference type="Proteomes" id="UP001138686"/>
    </source>
</evidence>
<feature type="repeat" description="TPR" evidence="6">
    <location>
        <begin position="118"/>
        <end position="151"/>
    </location>
</feature>
<dbReference type="GO" id="GO:0004673">
    <property type="term" value="F:protein histidine kinase activity"/>
    <property type="evidence" value="ECO:0007669"/>
    <property type="project" value="UniProtKB-EC"/>
</dbReference>
<evidence type="ECO:0000256" key="4">
    <source>
        <dbReference type="ARBA" id="ARBA00022777"/>
    </source>
</evidence>
<evidence type="ECO:0000313" key="8">
    <source>
        <dbReference type="EMBL" id="MBW2937551.1"/>
    </source>
</evidence>
<dbReference type="EMBL" id="JAHWDP010000002">
    <property type="protein sequence ID" value="MBW2937551.1"/>
    <property type="molecule type" value="Genomic_DNA"/>
</dbReference>
<evidence type="ECO:0000256" key="6">
    <source>
        <dbReference type="PROSITE-ProRule" id="PRU00339"/>
    </source>
</evidence>
<keyword evidence="6" id="KW-0802">TPR repeat</keyword>
<comment type="catalytic activity">
    <reaction evidence="1">
        <text>ATP + protein L-histidine = ADP + protein N-phospho-L-histidine.</text>
        <dbReference type="EC" id="2.7.13.3"/>
    </reaction>
</comment>
<name>A0A9X1FN85_9FLAO</name>
<keyword evidence="9" id="KW-1185">Reference proteome</keyword>
<proteinExistence type="predicted"/>